<protein>
    <submittedName>
        <fullName evidence="1">RCG23629</fullName>
    </submittedName>
</protein>
<name>A6KJP5_RAT</name>
<proteinExistence type="predicted"/>
<dbReference type="Proteomes" id="UP000234681">
    <property type="component" value="Chromosome 2"/>
</dbReference>
<organism evidence="1 2">
    <name type="scientific">Rattus norvegicus</name>
    <name type="common">Rat</name>
    <dbReference type="NCBI Taxonomy" id="10116"/>
    <lineage>
        <taxon>Eukaryota</taxon>
        <taxon>Metazoa</taxon>
        <taxon>Chordata</taxon>
        <taxon>Craniata</taxon>
        <taxon>Vertebrata</taxon>
        <taxon>Euteleostomi</taxon>
        <taxon>Mammalia</taxon>
        <taxon>Eutheria</taxon>
        <taxon>Euarchontoglires</taxon>
        <taxon>Glires</taxon>
        <taxon>Rodentia</taxon>
        <taxon>Myomorpha</taxon>
        <taxon>Muroidea</taxon>
        <taxon>Muridae</taxon>
        <taxon>Murinae</taxon>
        <taxon>Rattus</taxon>
    </lineage>
</organism>
<evidence type="ECO:0000313" key="1">
    <source>
        <dbReference type="EMBL" id="EDL82955.1"/>
    </source>
</evidence>
<evidence type="ECO:0000313" key="2">
    <source>
        <dbReference type="Proteomes" id="UP000234681"/>
    </source>
</evidence>
<sequence>MKIDLVRRVLFVFGRKINLRIFLVSCTWASIAPQ</sequence>
<dbReference type="AlphaFoldDB" id="A6KJP5"/>
<gene>
    <name evidence="1" type="ORF">rCG_23629</name>
</gene>
<accession>A6KJP5</accession>
<reference evidence="2" key="1">
    <citation type="submission" date="2005-09" db="EMBL/GenBank/DDBJ databases">
        <authorList>
            <person name="Mural R.J."/>
            <person name="Li P.W."/>
            <person name="Adams M.D."/>
            <person name="Amanatides P.G."/>
            <person name="Baden-Tillson H."/>
            <person name="Barnstead M."/>
            <person name="Chin S.H."/>
            <person name="Dew I."/>
            <person name="Evans C.A."/>
            <person name="Ferriera S."/>
            <person name="Flanigan M."/>
            <person name="Fosler C."/>
            <person name="Glodek A."/>
            <person name="Gu Z."/>
            <person name="Holt R.A."/>
            <person name="Jennings D."/>
            <person name="Kraft C.L."/>
            <person name="Lu F."/>
            <person name="Nguyen T."/>
            <person name="Nusskern D.R."/>
            <person name="Pfannkoch C.M."/>
            <person name="Sitter C."/>
            <person name="Sutton G.G."/>
            <person name="Venter J.C."/>
            <person name="Wang Z."/>
            <person name="Woodage T."/>
            <person name="Zheng X.H."/>
            <person name="Zhong F."/>
        </authorList>
    </citation>
    <scope>NUCLEOTIDE SEQUENCE [LARGE SCALE GENOMIC DNA]</scope>
    <source>
        <strain>BN</strain>
        <strain evidence="2">Sprague-Dawley</strain>
    </source>
</reference>
<dbReference type="EMBL" id="CH474058">
    <property type="protein sequence ID" value="EDL82955.1"/>
    <property type="molecule type" value="Genomic_DNA"/>
</dbReference>